<evidence type="ECO:0000256" key="2">
    <source>
        <dbReference type="ARBA" id="ARBA00022723"/>
    </source>
</evidence>
<reference evidence="8" key="1">
    <citation type="submission" date="2018-05" db="EMBL/GenBank/DDBJ databases">
        <title>Draft genome of Mucuna pruriens seed.</title>
        <authorList>
            <person name="Nnadi N.E."/>
            <person name="Vos R."/>
            <person name="Hasami M.H."/>
            <person name="Devisetty U.K."/>
            <person name="Aguiy J.C."/>
        </authorList>
    </citation>
    <scope>NUCLEOTIDE SEQUENCE [LARGE SCALE GENOMIC DNA]</scope>
    <source>
        <strain evidence="8">JCA_2017</strain>
    </source>
</reference>
<gene>
    <name evidence="8" type="primary">SRG1</name>
    <name evidence="8" type="ORF">CR513_61048</name>
</gene>
<dbReference type="InterPro" id="IPR044861">
    <property type="entry name" value="IPNS-like_FE2OG_OXY"/>
</dbReference>
<evidence type="ECO:0000313" key="9">
    <source>
        <dbReference type="Proteomes" id="UP000257109"/>
    </source>
</evidence>
<evidence type="ECO:0000256" key="5">
    <source>
        <dbReference type="ARBA" id="ARBA00023004"/>
    </source>
</evidence>
<dbReference type="Gene3D" id="2.60.120.330">
    <property type="entry name" value="B-lactam Antibiotic, Isopenicillin N Synthase, Chain"/>
    <property type="match status" value="1"/>
</dbReference>
<evidence type="ECO:0000256" key="1">
    <source>
        <dbReference type="ARBA" id="ARBA00008056"/>
    </source>
</evidence>
<dbReference type="GO" id="GO:0016491">
    <property type="term" value="F:oxidoreductase activity"/>
    <property type="evidence" value="ECO:0007669"/>
    <property type="project" value="UniProtKB-KW"/>
</dbReference>
<evidence type="ECO:0000313" key="8">
    <source>
        <dbReference type="EMBL" id="RDX60781.1"/>
    </source>
</evidence>
<dbReference type="InterPro" id="IPR050295">
    <property type="entry name" value="Plant_2OG-oxidoreductases"/>
</dbReference>
<accession>A0A371E414</accession>
<dbReference type="PANTHER" id="PTHR47991">
    <property type="entry name" value="OXOGLUTARATE/IRON-DEPENDENT DIOXYGENASE"/>
    <property type="match status" value="1"/>
</dbReference>
<feature type="domain" description="Fe2OG dioxygenase" evidence="7">
    <location>
        <begin position="208"/>
        <end position="308"/>
    </location>
</feature>
<proteinExistence type="inferred from homology"/>
<keyword evidence="4 6" id="KW-0560">Oxidoreductase</keyword>
<protein>
    <submittedName>
        <fullName evidence="8">Protein SRG1</fullName>
    </submittedName>
</protein>
<comment type="caution">
    <text evidence="8">The sequence shown here is derived from an EMBL/GenBank/DDBJ whole genome shotgun (WGS) entry which is preliminary data.</text>
</comment>
<evidence type="ECO:0000256" key="3">
    <source>
        <dbReference type="ARBA" id="ARBA00022896"/>
    </source>
</evidence>
<keyword evidence="3" id="KW-0847">Vitamin C</keyword>
<organism evidence="8 9">
    <name type="scientific">Mucuna pruriens</name>
    <name type="common">Velvet bean</name>
    <name type="synonym">Dolichos pruriens</name>
    <dbReference type="NCBI Taxonomy" id="157652"/>
    <lineage>
        <taxon>Eukaryota</taxon>
        <taxon>Viridiplantae</taxon>
        <taxon>Streptophyta</taxon>
        <taxon>Embryophyta</taxon>
        <taxon>Tracheophyta</taxon>
        <taxon>Spermatophyta</taxon>
        <taxon>Magnoliopsida</taxon>
        <taxon>eudicotyledons</taxon>
        <taxon>Gunneridae</taxon>
        <taxon>Pentapetalae</taxon>
        <taxon>rosids</taxon>
        <taxon>fabids</taxon>
        <taxon>Fabales</taxon>
        <taxon>Fabaceae</taxon>
        <taxon>Papilionoideae</taxon>
        <taxon>50 kb inversion clade</taxon>
        <taxon>NPAAA clade</taxon>
        <taxon>indigoferoid/millettioid clade</taxon>
        <taxon>Phaseoleae</taxon>
        <taxon>Mucuna</taxon>
    </lineage>
</organism>
<dbReference type="Pfam" id="PF14226">
    <property type="entry name" value="DIOX_N"/>
    <property type="match status" value="1"/>
</dbReference>
<dbReference type="Pfam" id="PF03171">
    <property type="entry name" value="2OG-FeII_Oxy"/>
    <property type="match status" value="1"/>
</dbReference>
<keyword evidence="2 6" id="KW-0479">Metal-binding</keyword>
<dbReference type="EMBL" id="QJKJ01016586">
    <property type="protein sequence ID" value="RDX60781.1"/>
    <property type="molecule type" value="Genomic_DNA"/>
</dbReference>
<dbReference type="OrthoDB" id="288590at2759"/>
<keyword evidence="9" id="KW-1185">Reference proteome</keyword>
<evidence type="ECO:0000259" key="7">
    <source>
        <dbReference type="PROSITE" id="PS51471"/>
    </source>
</evidence>
<dbReference type="InterPro" id="IPR005123">
    <property type="entry name" value="Oxoglu/Fe-dep_dioxygenase_dom"/>
</dbReference>
<dbReference type="InterPro" id="IPR027443">
    <property type="entry name" value="IPNS-like_sf"/>
</dbReference>
<dbReference type="FunFam" id="2.60.120.330:FF:000001">
    <property type="entry name" value="Protein SRG1"/>
    <property type="match status" value="1"/>
</dbReference>
<dbReference type="GO" id="GO:0031418">
    <property type="term" value="F:L-ascorbic acid binding"/>
    <property type="evidence" value="ECO:0007669"/>
    <property type="project" value="UniProtKB-KW"/>
</dbReference>
<sequence>MAEISKNPSGTSLLVPSVQELAKQKLVTVSERYIQPQHKDMLLISEEANEIFEIPVIDMQSLLSVESGSSELDKLHLACKQWGFFQLINHGVSSSLVEKVKLEIQDFFNLPMSEKKKFWQSPQHMEGFGQAFVVSEDQKLDWADLFYMTTLPKHSRMPHLFPQLPLPFRDTLEDYSQEMKDLAMAIIGQMEKALKMEEKEIRELFDDGIQLMRMNYYPPCPQPDKVIGLTPHSDGIGLTILLQVNEVQGLQIRRDSLWVPVKPLPDAFIVNIGDILEIITNGIYRSIEHRATVNSEKERLSIATFYSPNQNSVIAPASTLITEQTPAQFKSIGVKDYFEGLFSRKLDGKSYSSKTCKKDGLLETDLGYESRIRVRKKLVPYNVHPKTEDKFEHQHTFSNTLNNMHKE</sequence>
<name>A0A371E414_MUCPR</name>
<keyword evidence="5 6" id="KW-0408">Iron</keyword>
<dbReference type="InterPro" id="IPR026992">
    <property type="entry name" value="DIOX_N"/>
</dbReference>
<evidence type="ECO:0000256" key="6">
    <source>
        <dbReference type="RuleBase" id="RU003682"/>
    </source>
</evidence>
<dbReference type="SUPFAM" id="SSF51197">
    <property type="entry name" value="Clavaminate synthase-like"/>
    <property type="match status" value="1"/>
</dbReference>
<dbReference type="AlphaFoldDB" id="A0A371E414"/>
<comment type="similarity">
    <text evidence="1 6">Belongs to the iron/ascorbate-dependent oxidoreductase family.</text>
</comment>
<evidence type="ECO:0000256" key="4">
    <source>
        <dbReference type="ARBA" id="ARBA00023002"/>
    </source>
</evidence>
<dbReference type="GO" id="GO:0046872">
    <property type="term" value="F:metal ion binding"/>
    <property type="evidence" value="ECO:0007669"/>
    <property type="project" value="UniProtKB-KW"/>
</dbReference>
<dbReference type="PROSITE" id="PS51471">
    <property type="entry name" value="FE2OG_OXY"/>
    <property type="match status" value="1"/>
</dbReference>
<dbReference type="Proteomes" id="UP000257109">
    <property type="component" value="Unassembled WGS sequence"/>
</dbReference>